<dbReference type="Gene3D" id="3.40.50.300">
    <property type="entry name" value="P-loop containing nucleotide triphosphate hydrolases"/>
    <property type="match status" value="1"/>
</dbReference>
<comment type="caution">
    <text evidence="2">The sequence shown here is derived from an EMBL/GenBank/DDBJ whole genome shotgun (WGS) entry which is preliminary data.</text>
</comment>
<keyword evidence="3" id="KW-1185">Reference proteome</keyword>
<evidence type="ECO:0000313" key="2">
    <source>
        <dbReference type="EMBL" id="KAF0978194.1"/>
    </source>
</evidence>
<name>A0A6A5BVB4_NAEFO</name>
<evidence type="ECO:0000313" key="3">
    <source>
        <dbReference type="Proteomes" id="UP000444721"/>
    </source>
</evidence>
<evidence type="ECO:0000256" key="1">
    <source>
        <dbReference type="SAM" id="Coils"/>
    </source>
</evidence>
<dbReference type="VEuPathDB" id="AmoebaDB:FDP41_002709"/>
<dbReference type="GeneID" id="68109927"/>
<dbReference type="EMBL" id="VFQX01000030">
    <property type="protein sequence ID" value="KAF0978194.1"/>
    <property type="molecule type" value="Genomic_DNA"/>
</dbReference>
<dbReference type="VEuPathDB" id="AmoebaDB:NfTy_057150"/>
<dbReference type="VEuPathDB" id="AmoebaDB:NF0061720"/>
<dbReference type="RefSeq" id="XP_044562907.1">
    <property type="nucleotide sequence ID" value="XM_044705933.1"/>
</dbReference>
<keyword evidence="1" id="KW-0175">Coiled coil</keyword>
<sequence>MMQQHLRTDPGVENPIQELQINTMNVMDILHKESDFVKMRNIVQLEENIRKLMESQNTRVQEVINTLTQTLNTAENYSHMKTLMEEHEEKMRILKREMDDLNFSVSNYEGRLSEVETEIQEAMQKFEALRQEEQEIQHNIENWIERDKNLNLLYNFVAPVEWDMSSGGKLCSLTSTKDSTCICLNFEEMDQESIHEFLFDQLNDHAVHI</sequence>
<dbReference type="AlphaFoldDB" id="A0A6A5BVB4"/>
<proteinExistence type="predicted"/>
<protein>
    <recommendedName>
        <fullName evidence="4">Kinetochore protein Spc24</fullName>
    </recommendedName>
</protein>
<dbReference type="OrthoDB" id="10285870at2759"/>
<reference evidence="2 3" key="1">
    <citation type="journal article" date="2019" name="Sci. Rep.">
        <title>Nanopore sequencing improves the draft genome of the human pathogenic amoeba Naegleria fowleri.</title>
        <authorList>
            <person name="Liechti N."/>
            <person name="Schurch N."/>
            <person name="Bruggmann R."/>
            <person name="Wittwer M."/>
        </authorList>
    </citation>
    <scope>NUCLEOTIDE SEQUENCE [LARGE SCALE GENOMIC DNA]</scope>
    <source>
        <strain evidence="2 3">ATCC 30894</strain>
    </source>
</reference>
<feature type="coiled-coil region" evidence="1">
    <location>
        <begin position="77"/>
        <end position="146"/>
    </location>
</feature>
<gene>
    <name evidence="2" type="ORF">FDP41_002709</name>
</gene>
<evidence type="ECO:0008006" key="4">
    <source>
        <dbReference type="Google" id="ProtNLM"/>
    </source>
</evidence>
<accession>A0A6A5BVB4</accession>
<dbReference type="Proteomes" id="UP000444721">
    <property type="component" value="Unassembled WGS sequence"/>
</dbReference>
<organism evidence="2 3">
    <name type="scientific">Naegleria fowleri</name>
    <name type="common">Brain eating amoeba</name>
    <dbReference type="NCBI Taxonomy" id="5763"/>
    <lineage>
        <taxon>Eukaryota</taxon>
        <taxon>Discoba</taxon>
        <taxon>Heterolobosea</taxon>
        <taxon>Tetramitia</taxon>
        <taxon>Eutetramitia</taxon>
        <taxon>Vahlkampfiidae</taxon>
        <taxon>Naegleria</taxon>
    </lineage>
</organism>
<dbReference type="InterPro" id="IPR027417">
    <property type="entry name" value="P-loop_NTPase"/>
</dbReference>